<feature type="compositionally biased region" description="Basic residues" evidence="1">
    <location>
        <begin position="123"/>
        <end position="132"/>
    </location>
</feature>
<dbReference type="AlphaFoldDB" id="A0AAE0YKU5"/>
<sequence length="317" mass="36031">MSGENKASSMTVMFKGRLIKVGILVLFSLLMMVIYVSFFQHPPPDELLANNRKSSLSAGKIDFGASLFGSIENTIEENDNFNDDHDDDDDDDKEDTNDADNEDENDEKDTEEIDDEKEDYAKRIKSGTHYGKKQLDTKARGSESDSRSDKNKAKDDIISHKKRELGNSEEIEMADYWENFLKQQNLVPIGAVYNKCDGHRIQLGTVVLMEDKENGGIKARTYVNITLAYTIDGGQFNIDSRYNGRALYDNYWDLCEVEDDLPEEEKTFVCPLKPGRYSRVNDKPIPSYLPKGRFQSKIWATDQNGKMIGCGFSDFTI</sequence>
<protein>
    <recommendedName>
        <fullName evidence="3">MD-2-related lipid-recognition domain-containing protein</fullName>
    </recommendedName>
</protein>
<organism evidence="4 5">
    <name type="scientific">Elysia crispata</name>
    <name type="common">lettuce slug</name>
    <dbReference type="NCBI Taxonomy" id="231223"/>
    <lineage>
        <taxon>Eukaryota</taxon>
        <taxon>Metazoa</taxon>
        <taxon>Spiralia</taxon>
        <taxon>Lophotrochozoa</taxon>
        <taxon>Mollusca</taxon>
        <taxon>Gastropoda</taxon>
        <taxon>Heterobranchia</taxon>
        <taxon>Euthyneura</taxon>
        <taxon>Panpulmonata</taxon>
        <taxon>Sacoglossa</taxon>
        <taxon>Placobranchoidea</taxon>
        <taxon>Plakobranchidae</taxon>
        <taxon>Elysia</taxon>
    </lineage>
</organism>
<keyword evidence="2" id="KW-0472">Membrane</keyword>
<evidence type="ECO:0000313" key="4">
    <source>
        <dbReference type="EMBL" id="KAK3749542.1"/>
    </source>
</evidence>
<dbReference type="Proteomes" id="UP001283361">
    <property type="component" value="Unassembled WGS sequence"/>
</dbReference>
<dbReference type="SMART" id="SM00737">
    <property type="entry name" value="ML"/>
    <property type="match status" value="1"/>
</dbReference>
<keyword evidence="5" id="KW-1185">Reference proteome</keyword>
<feature type="compositionally biased region" description="Basic and acidic residues" evidence="1">
    <location>
        <begin position="133"/>
        <end position="159"/>
    </location>
</feature>
<evidence type="ECO:0000259" key="3">
    <source>
        <dbReference type="SMART" id="SM00737"/>
    </source>
</evidence>
<dbReference type="Pfam" id="PF02221">
    <property type="entry name" value="E1_DerP2_DerF2"/>
    <property type="match status" value="1"/>
</dbReference>
<evidence type="ECO:0000256" key="1">
    <source>
        <dbReference type="SAM" id="MobiDB-lite"/>
    </source>
</evidence>
<comment type="caution">
    <text evidence="4">The sequence shown here is derived from an EMBL/GenBank/DDBJ whole genome shotgun (WGS) entry which is preliminary data.</text>
</comment>
<dbReference type="SUPFAM" id="SSF81296">
    <property type="entry name" value="E set domains"/>
    <property type="match status" value="1"/>
</dbReference>
<gene>
    <name evidence="4" type="ORF">RRG08_043445</name>
</gene>
<feature type="domain" description="MD-2-related lipid-recognition" evidence="3">
    <location>
        <begin position="193"/>
        <end position="315"/>
    </location>
</feature>
<proteinExistence type="predicted"/>
<name>A0AAE0YKU5_9GAST</name>
<dbReference type="InterPro" id="IPR003172">
    <property type="entry name" value="ML_dom"/>
</dbReference>
<feature type="region of interest" description="Disordered" evidence="1">
    <location>
        <begin position="77"/>
        <end position="161"/>
    </location>
</feature>
<reference evidence="4" key="1">
    <citation type="journal article" date="2023" name="G3 (Bethesda)">
        <title>A reference genome for the long-term kleptoplast-retaining sea slug Elysia crispata morphotype clarki.</title>
        <authorList>
            <person name="Eastman K.E."/>
            <person name="Pendleton A.L."/>
            <person name="Shaikh M.A."/>
            <person name="Suttiyut T."/>
            <person name="Ogas R."/>
            <person name="Tomko P."/>
            <person name="Gavelis G."/>
            <person name="Widhalm J.R."/>
            <person name="Wisecaver J.H."/>
        </authorList>
    </citation>
    <scope>NUCLEOTIDE SEQUENCE</scope>
    <source>
        <strain evidence="4">ECLA1</strain>
    </source>
</reference>
<keyword evidence="2" id="KW-0812">Transmembrane</keyword>
<feature type="compositionally biased region" description="Acidic residues" evidence="1">
    <location>
        <begin position="77"/>
        <end position="118"/>
    </location>
</feature>
<evidence type="ECO:0000256" key="2">
    <source>
        <dbReference type="SAM" id="Phobius"/>
    </source>
</evidence>
<keyword evidence="2" id="KW-1133">Transmembrane helix</keyword>
<evidence type="ECO:0000313" key="5">
    <source>
        <dbReference type="Proteomes" id="UP001283361"/>
    </source>
</evidence>
<feature type="transmembrane region" description="Helical" evidence="2">
    <location>
        <begin position="21"/>
        <end position="39"/>
    </location>
</feature>
<dbReference type="InterPro" id="IPR014756">
    <property type="entry name" value="Ig_E-set"/>
</dbReference>
<dbReference type="EMBL" id="JAWDGP010005937">
    <property type="protein sequence ID" value="KAK3749542.1"/>
    <property type="molecule type" value="Genomic_DNA"/>
</dbReference>
<accession>A0AAE0YKU5</accession>